<evidence type="ECO:0000313" key="3">
    <source>
        <dbReference type="Proteomes" id="UP000026902"/>
    </source>
</evidence>
<dbReference type="Proteomes" id="UP000026902">
    <property type="component" value="Segment"/>
</dbReference>
<organism evidence="2 3">
    <name type="scientific">Bacillus phage CAM003</name>
    <dbReference type="NCBI Taxonomy" id="1486657"/>
    <lineage>
        <taxon>Viruses</taxon>
        <taxon>Duplodnaviria</taxon>
        <taxon>Heunggongvirae</taxon>
        <taxon>Uroviricota</taxon>
        <taxon>Caudoviricetes</taxon>
        <taxon>Herelleviridae</taxon>
        <taxon>Bastillevirinae</taxon>
        <taxon>Bastillevirus</taxon>
        <taxon>Bastillevirus CAM003</taxon>
    </lineage>
</organism>
<proteinExistence type="predicted"/>
<keyword evidence="1" id="KW-0175">Coiled coil</keyword>
<sequence>MSEFETPLNPLRIQAQLGKDVKRLYKEGSNIVTLSFAKVVKVNYKYNTVDVITTRHKNSTTKNPNDNGKFSAKLPIAFGGRTANGNVYGTNTLVTVGSTVLIGFLEGQVDNPIVINIYGENDNQSMLTRTTMTSGDDSEEIVQRELWQLFNLYPSMTYENIDGRGNREVTFSGKTFLYITDTDQENAYVQDGAFDYMDLPSSRYANGELIEPESPKAPTLLYVHQGIYDDHRFTVFIKSDGTFRVGSRHTKGDRHGITYQQMNPDGSFSIVKKNDTTDPEEESYDQSSMEILPNGNVLLQNPKHKFEITEEGVLIDGKEIGSGGGNGGGDYDDAIKEINDALSRISITVKAVEGGLETKVEKDTYEIDLDEVKGAQERLLAEIKTHIADLKNALEDLRTFIGSGFPDGQVTDARKVELNKKLQNIDVLKSVVDGKYDEVMADPFIGDTSKIPLQNAKNKIDGYHQALHNVIDASITDGVLTAQEKSDINKAITNYVTALADIEIVFASSIQESIKARLKEAVDNPVNYTSKEMLRQSSVLTQLFNSLTLKVSSEQLTSQVQNLESKMATKEEQKEIKNELEKVNEKVDGTLSNLPYRVEVSSTNGTIFVNDYIDTRIYAKIYKGAEDVTAQAALKDIIWTRVSDDTAADAAWNSSHVNIGDSFQASVNDVKDRATFFCAYKTPAVATGSITVANLRDITVSDKEPANPRNGTMWFDTKEGKLKIFLNNKWEVSSKDLDFNIRNLFLNSRDCTGGGWTLQNATRTNNQYQGTYIIETAINWGSADYACQNLFTRGVVKKGDKVTYCVLARLTGATGVSKDLRFYCENAAVNGSIIGQVTTEWKQFYVTIDIVDAMNTAGSKMRVEVADLEAANLKLQTTSPILVQGEVAVNWIPAPEDTQRDIDDLNTNVNSLGDDSKLTRFERSLVRTSLADITGVYYNPTDTPATIAQIDTAGYGKGKLYALRQQARNLGLDTTKSPNYKKLGDAYTALVTYLSGFTPKAWDTTSGAIVAIPDRAVWNKLWNDYNNFYALFEIEVQDRQKEFTEQETLKMQKETIGAISQVGNYDTATLVNPTTTVTPPIATLGLPEFNGRTADARTIGGINILKGTKTAQTVVGENRSNQTKNIYDFADGNSASMIGKVHTVMFSWEITPDANGEIAGTMYMQGSNPYPAIASTTTFSTNNTSGVYTDLCTVPSGTASFISVNMRCDNMKGTLKISNMKIAAGDIRRTIQYSPSTNEGYFDIGNRVRPITNPTFYNGTQLTIFGKFHGMYGYVDRFYWNENGVATKEKYWEDFYLDTQQSWSLLENRDAADYRLFRASSFLWYTPHADGTSQMIDSSGFYIASKATIDNQNQFYFDAAKNNLTISVGNNATGFDKLYKNPTADEIKAFFLGWKLCDGTSVNSPYKGSGVKVWFPIGDTNLDRKFQSNDGKPPKEVSPSFQERLVCQPYQFVGLLATPVALEVEFEGILELLPKANAVSVAYPSWTPEISTGKYKYGINLATVNQDTRYLVPAMQKRISNAEQKITDKAITSTVINSIEYQLGLKEKANASDLSGLASKNELDKLSHDVDDRIQKNIDKLDFTPYVTKSDLEQTSLSWAAKFLATGGMNIANNSIGFAGMDFWFVDMPNTYNTPTVIATALLDSLGFGKGFQFKADNTKPKSMSQDLSTIPNQPYTISWYLDKLTGGASLVDHRFNIEILEQNDAGAWFVVTQLNNNNTKVTNGFEAAYMTFTPTKGKVRLRITAGKSCEAIISGIMVNIGDVPIPWTLSTGELYNTNIQLNINGIRVSQLDANKNEIGYTMISPTEFAGYYSNNGQYEKVFWLNGDETVTKKLRATQEINLGNVKVLDVNGVNTGWAFISNY</sequence>
<dbReference type="GeneID" id="19526395"/>
<reference evidence="3" key="1">
    <citation type="submission" date="2014-09" db="EMBL/GenBank/DDBJ databases">
        <authorList>
            <person name="Sauder A.B."/>
            <person name="McKenzie Q.R."/>
            <person name="Temple L.M."/>
            <person name="Alexis B.K."/>
            <person name="Al-Atrache Z."/>
            <person name="Lewis L.O."/>
            <person name="Loesser-Casey K.E."/>
            <person name="Mitchell K.J."/>
        </authorList>
    </citation>
    <scope>NUCLEOTIDE SEQUENCE [LARGE SCALE GENOMIC DNA]</scope>
</reference>
<dbReference type="KEGG" id="vg:19526395"/>
<accession>A0A024AYZ7</accession>
<feature type="coiled-coil region" evidence="1">
    <location>
        <begin position="553"/>
        <end position="593"/>
    </location>
</feature>
<evidence type="ECO:0000313" key="2">
    <source>
        <dbReference type="EMBL" id="AHZ09529.1"/>
    </source>
</evidence>
<keyword evidence="3" id="KW-1185">Reference proteome</keyword>
<protein>
    <submittedName>
        <fullName evidence="2">Tail fiber protein</fullName>
    </submittedName>
</protein>
<dbReference type="EMBL" id="KJ489397">
    <property type="protein sequence ID" value="AHZ09529.1"/>
    <property type="molecule type" value="Genomic_DNA"/>
</dbReference>
<evidence type="ECO:0000256" key="1">
    <source>
        <dbReference type="SAM" id="Coils"/>
    </source>
</evidence>
<name>A0A024AYZ7_9CAUD</name>
<dbReference type="RefSeq" id="YP_009036995.1">
    <property type="nucleotide sequence ID" value="NC_024216.1"/>
</dbReference>